<proteinExistence type="inferred from homology"/>
<comment type="similarity">
    <text evidence="1 2">Belongs to the calycin superfamily. Lipocalin family.</text>
</comment>
<name>A0A146GA68_TERSA</name>
<evidence type="ECO:0000313" key="4">
    <source>
        <dbReference type="EMBL" id="GAT33734.1"/>
    </source>
</evidence>
<dbReference type="OrthoDB" id="9793905at2"/>
<gene>
    <name evidence="4" type="ORF">TSACC_22152</name>
</gene>
<dbReference type="InterPro" id="IPR002446">
    <property type="entry name" value="Lipocalin_bac"/>
</dbReference>
<dbReference type="PIRSF" id="PIRSF036893">
    <property type="entry name" value="Lipocalin_ApoD"/>
    <property type="match status" value="1"/>
</dbReference>
<evidence type="ECO:0000256" key="1">
    <source>
        <dbReference type="ARBA" id="ARBA00006889"/>
    </source>
</evidence>
<dbReference type="InterPro" id="IPR012674">
    <property type="entry name" value="Calycin"/>
</dbReference>
<keyword evidence="4" id="KW-0449">Lipoprotein</keyword>
<dbReference type="FunCoup" id="A0A146GA68">
    <property type="interactions" value="184"/>
</dbReference>
<reference evidence="5" key="1">
    <citation type="journal article" date="2017" name="Genome Announc.">
        <title>Draft Genome Sequence of Terrimicrobium sacchariphilum NM-5T, a Facultative Anaerobic Soil Bacterium of the Class Spartobacteria.</title>
        <authorList>
            <person name="Qiu Y.L."/>
            <person name="Tourlousse D.M."/>
            <person name="Matsuura N."/>
            <person name="Ohashi A."/>
            <person name="Sekiguchi Y."/>
        </authorList>
    </citation>
    <scope>NUCLEOTIDE SEQUENCE [LARGE SCALE GENOMIC DNA]</scope>
    <source>
        <strain evidence="5">NM-5</strain>
    </source>
</reference>
<dbReference type="InterPro" id="IPR047202">
    <property type="entry name" value="Lipocalin_Blc-like_dom"/>
</dbReference>
<dbReference type="Proteomes" id="UP000076023">
    <property type="component" value="Unassembled WGS sequence"/>
</dbReference>
<organism evidence="4 5">
    <name type="scientific">Terrimicrobium sacchariphilum</name>
    <dbReference type="NCBI Taxonomy" id="690879"/>
    <lineage>
        <taxon>Bacteria</taxon>
        <taxon>Pseudomonadati</taxon>
        <taxon>Verrucomicrobiota</taxon>
        <taxon>Terrimicrobiia</taxon>
        <taxon>Terrimicrobiales</taxon>
        <taxon>Terrimicrobiaceae</taxon>
        <taxon>Terrimicrobium</taxon>
    </lineage>
</organism>
<accession>A0A146GA68</accession>
<dbReference type="AlphaFoldDB" id="A0A146GA68"/>
<dbReference type="InParanoid" id="A0A146GA68"/>
<dbReference type="PANTHER" id="PTHR10612:SF34">
    <property type="entry name" value="APOLIPOPROTEIN D"/>
    <property type="match status" value="1"/>
</dbReference>
<comment type="caution">
    <text evidence="4">The sequence shown here is derived from an EMBL/GenBank/DDBJ whole genome shotgun (WGS) entry which is preliminary data.</text>
</comment>
<protein>
    <submittedName>
        <fullName evidence="4">Apolipoprotein D and lipocalin family protein</fullName>
    </submittedName>
</protein>
<dbReference type="PANTHER" id="PTHR10612">
    <property type="entry name" value="APOLIPOPROTEIN D"/>
    <property type="match status" value="1"/>
</dbReference>
<dbReference type="EMBL" id="BDCO01000002">
    <property type="protein sequence ID" value="GAT33734.1"/>
    <property type="molecule type" value="Genomic_DNA"/>
</dbReference>
<feature type="signal peptide" evidence="2">
    <location>
        <begin position="1"/>
        <end position="21"/>
    </location>
</feature>
<dbReference type="PROSITE" id="PS00213">
    <property type="entry name" value="LIPOCALIN"/>
    <property type="match status" value="1"/>
</dbReference>
<dbReference type="CDD" id="cd19438">
    <property type="entry name" value="lipocalin_Blc-like"/>
    <property type="match status" value="1"/>
</dbReference>
<evidence type="ECO:0000259" key="3">
    <source>
        <dbReference type="Pfam" id="PF08212"/>
    </source>
</evidence>
<keyword evidence="5" id="KW-1185">Reference proteome</keyword>
<dbReference type="STRING" id="690879.TSACC_22152"/>
<keyword evidence="2" id="KW-0732">Signal</keyword>
<evidence type="ECO:0000313" key="5">
    <source>
        <dbReference type="Proteomes" id="UP000076023"/>
    </source>
</evidence>
<dbReference type="InterPro" id="IPR000566">
    <property type="entry name" value="Lipocln_cytosolic_FA-bd_dom"/>
</dbReference>
<dbReference type="InterPro" id="IPR022271">
    <property type="entry name" value="Lipocalin_ApoD"/>
</dbReference>
<dbReference type="PRINTS" id="PR01171">
    <property type="entry name" value="BCTLIPOCALIN"/>
</dbReference>
<feature type="chain" id="PRO_5013437686" evidence="2">
    <location>
        <begin position="22"/>
        <end position="171"/>
    </location>
</feature>
<dbReference type="SUPFAM" id="SSF50814">
    <property type="entry name" value="Lipocalins"/>
    <property type="match status" value="1"/>
</dbReference>
<dbReference type="Pfam" id="PF08212">
    <property type="entry name" value="Lipocalin_2"/>
    <property type="match status" value="1"/>
</dbReference>
<dbReference type="InterPro" id="IPR022272">
    <property type="entry name" value="Lipocalin_CS"/>
</dbReference>
<dbReference type="GO" id="GO:0006950">
    <property type="term" value="P:response to stress"/>
    <property type="evidence" value="ECO:0007669"/>
    <property type="project" value="UniProtKB-ARBA"/>
</dbReference>
<evidence type="ECO:0000256" key="2">
    <source>
        <dbReference type="PIRNR" id="PIRNR036893"/>
    </source>
</evidence>
<dbReference type="RefSeq" id="WP_075079433.1">
    <property type="nucleotide sequence ID" value="NZ_BDCO01000002.1"/>
</dbReference>
<dbReference type="Gene3D" id="2.40.128.20">
    <property type="match status" value="1"/>
</dbReference>
<sequence>MKTKLTLPAMLLLGLFLPGCASPTLKTVPSVDLQRYSGKWYEIARYPNWFQRKCACQSTAEYTPQADGSIKVTNTCLDKKGKTIQAIGRARVVPDSGNAKLKVSFFGPFTGDYWVIALDPKYQWAVVGHPSRKYLWVLAREPQLPAKTYQHILEEIRRAGYDTSRLIKVSN</sequence>
<feature type="domain" description="Lipocalin/cytosolic fatty-acid binding" evidence="3">
    <location>
        <begin position="31"/>
        <end position="169"/>
    </location>
</feature>